<comment type="caution">
    <text evidence="1">The sequence shown here is derived from an EMBL/GenBank/DDBJ whole genome shotgun (WGS) entry which is preliminary data.</text>
</comment>
<reference evidence="1 2" key="1">
    <citation type="submission" date="2024-11" db="EMBL/GenBank/DDBJ databases">
        <authorList>
            <person name="Mikucki A.G."/>
            <person name="Kahler C.M."/>
        </authorList>
    </citation>
    <scope>NUCLEOTIDE SEQUENCE [LARGE SCALE GENOMIC DNA]</scope>
    <source>
        <strain evidence="1 2">EXNM717</strain>
    </source>
</reference>
<dbReference type="RefSeq" id="WP_405386954.1">
    <property type="nucleotide sequence ID" value="NZ_JBJGEB010000012.1"/>
</dbReference>
<evidence type="ECO:0000313" key="2">
    <source>
        <dbReference type="Proteomes" id="UP001621964"/>
    </source>
</evidence>
<name>A0ABW8Q6Y9_9NEIS</name>
<sequence length="59" mass="6736">GGGGRFDEPDSYSCRWVSVHDCLLRQSCLPVFRNGWRGGKMRRRIGLRPSENRFNPPSA</sequence>
<protein>
    <submittedName>
        <fullName evidence="1">Uncharacterized protein</fullName>
    </submittedName>
</protein>
<keyword evidence="2" id="KW-1185">Reference proteome</keyword>
<evidence type="ECO:0000313" key="1">
    <source>
        <dbReference type="EMBL" id="MFK7642908.1"/>
    </source>
</evidence>
<proteinExistence type="predicted"/>
<dbReference type="EMBL" id="JBJGEB010000012">
    <property type="protein sequence ID" value="MFK7642908.1"/>
    <property type="molecule type" value="Genomic_DNA"/>
</dbReference>
<dbReference type="Proteomes" id="UP001621964">
    <property type="component" value="Unassembled WGS sequence"/>
</dbReference>
<feature type="non-terminal residue" evidence="1">
    <location>
        <position position="1"/>
    </location>
</feature>
<gene>
    <name evidence="1" type="ORF">ACI43T_10490</name>
</gene>
<organism evidence="1 2">
    <name type="scientific">Neisseria oralis</name>
    <dbReference type="NCBI Taxonomy" id="1107316"/>
    <lineage>
        <taxon>Bacteria</taxon>
        <taxon>Pseudomonadati</taxon>
        <taxon>Pseudomonadota</taxon>
        <taxon>Betaproteobacteria</taxon>
        <taxon>Neisseriales</taxon>
        <taxon>Neisseriaceae</taxon>
        <taxon>Neisseria</taxon>
    </lineage>
</organism>
<accession>A0ABW8Q6Y9</accession>